<evidence type="ECO:0000313" key="1">
    <source>
        <dbReference type="EMBL" id="GIZ89669.1"/>
    </source>
</evidence>
<evidence type="ECO:0000313" key="4">
    <source>
        <dbReference type="Proteomes" id="UP000887228"/>
    </source>
</evidence>
<evidence type="ECO:0000313" key="2">
    <source>
        <dbReference type="EMBL" id="GIZ94072.1"/>
    </source>
</evidence>
<organism evidence="1 3">
    <name type="scientific">Aquipseudomonas alcaligenes</name>
    <name type="common">Pseudomonas alcaligenes</name>
    <dbReference type="NCBI Taxonomy" id="43263"/>
    <lineage>
        <taxon>Bacteria</taxon>
        <taxon>Pseudomonadati</taxon>
        <taxon>Pseudomonadota</taxon>
        <taxon>Gammaproteobacteria</taxon>
        <taxon>Pseudomonadales</taxon>
        <taxon>Pseudomonadaceae</taxon>
        <taxon>Aquipseudomonas</taxon>
    </lineage>
</organism>
<evidence type="ECO:0000313" key="3">
    <source>
        <dbReference type="Proteomes" id="UP000887212"/>
    </source>
</evidence>
<dbReference type="Proteomes" id="UP000887212">
    <property type="component" value="Unassembled WGS sequence"/>
</dbReference>
<protein>
    <recommendedName>
        <fullName evidence="5">Solute-binding protein family 3/N-terminal domain-containing protein</fullName>
    </recommendedName>
</protein>
<name>A0AA37FPK8_AQUAC</name>
<evidence type="ECO:0008006" key="5">
    <source>
        <dbReference type="Google" id="ProtNLM"/>
    </source>
</evidence>
<dbReference type="EMBL" id="BPMT01000013">
    <property type="protein sequence ID" value="GIZ94072.1"/>
    <property type="molecule type" value="Genomic_DNA"/>
</dbReference>
<dbReference type="Proteomes" id="UP000887228">
    <property type="component" value="Unassembled WGS sequence"/>
</dbReference>
<gene>
    <name evidence="1" type="ORF">KAM435_29960</name>
    <name evidence="2" type="ORF">KAM436_30400</name>
</gene>
<reference evidence="1 4" key="1">
    <citation type="submission" date="2021-07" db="EMBL/GenBank/DDBJ databases">
        <title>Whole genome sequencing of carbapenem-resistant Pseudomonas spp. isolated in Japan.</title>
        <authorList>
            <person name="Suzuki M."/>
            <person name="Maehana S."/>
            <person name="Kitasato H."/>
        </authorList>
    </citation>
    <scope>NUCLEOTIDE SEQUENCE</scope>
    <source>
        <strain evidence="1">KAM435</strain>
        <strain evidence="2 4">KAM436</strain>
    </source>
</reference>
<accession>A0AA37FPK8</accession>
<dbReference type="EMBL" id="BPMS01000014">
    <property type="protein sequence ID" value="GIZ89669.1"/>
    <property type="molecule type" value="Genomic_DNA"/>
</dbReference>
<proteinExistence type="predicted"/>
<dbReference type="SUPFAM" id="SSF53850">
    <property type="entry name" value="Periplasmic binding protein-like II"/>
    <property type="match status" value="1"/>
</dbReference>
<comment type="caution">
    <text evidence="1">The sequence shown here is derived from an EMBL/GenBank/DDBJ whole genome shotgun (WGS) entry which is preliminary data.</text>
</comment>
<dbReference type="AlphaFoldDB" id="A0AA37FPK8"/>
<sequence length="307" mass="34563">MLNCHWIPLNAVYSMLARLLLGLLLCVTGLARAQSPTPLEVTWGMSPWPGLVNIEDGQPHSGVIIDLLQQIIQRLPEYQHRYSLVNLTRGFEQVKREPLSCFLPTFRTAERDQIGHYVSLFVAMPHQLLIRSEDRQRIAGDQAEVSLQQLLRNPSLRGGLIQDRSYGPVLDPLLQAPNAQPQLIRVQTSSAGNNLFDMLERGRVDYLLEYAEVIQFAQQQRQTTLAVTLLPLQEANTPFVSGIYCSKNAAGAELVRRIDQIARQPEVIAHFVAAQHAYVPAATVKHYQAWLDRFFGERPGKNLTSLP</sequence>